<dbReference type="CDD" id="cd19870">
    <property type="entry name" value="DSRM_SON-like"/>
    <property type="match status" value="1"/>
</dbReference>
<dbReference type="Proteomes" id="UP000694888">
    <property type="component" value="Unplaced"/>
</dbReference>
<dbReference type="InterPro" id="IPR032922">
    <property type="entry name" value="SON"/>
</dbReference>
<sequence length="958" mass="105728">MSEPNLSSIPLPSGDDAPQKSLSSAKKSAKEMLKEALKDHTGVQRKDSIQTMRKTSAVEAARQETTSSQNIVDKLFNDFITRKMSPASVCSSSSIAVERGKDSVNVGSMTSVDEISQLLDLEIKSIQSNSGSANVASRKLEEKQDNPETSASAKTIAHEVNQSSKIPNPKSSQSSGDQVNSQKLVSVNDVRSGSDNPKGSSSSNSTGETSDAVVAPQTVLPSCHVEEKKEKTQPVSESKRLETPTADQGDKSCGKSLSMLPLPLAKKAAKPKLLDLKLSQQSLSLLKEKETASSESKQWEEGEVVSSNSEDSDRNDTNSDGDGELPSDAGSVNSSTEEKKAHSSKHKKKHKHKKKKKKKSTKSKERSRGERRLDKSRDSAEKSSRLSSSEVTGTVFSDSLSDKESKDTRESGERKRKRKSSSEVGKEGNKSDSCRSHEDRQKETTPQKQRTDGKRTLSRDEFEDEKKKEKKRRKKSRSRSRSPKRSKHSSSRSKSSSKTSGTRNDDYDQWDAYKYKEDSRKWKTGHSDRTKDGQRGREDRDRDLRVRIDKAKLRKIAIANALQNMKTGHGPEISISTRAGGKSVEELTDFCKKISEKEKNKNDSDISESDEEEAEENEDDSLIHHPFKLKDNSSNIVLNIRNARQLPVLTPSEKQAQQAALRLTFPVSSGSHHRATESEWVPVQPKAAPSETVAPATPSKNTATVDKPVVEPPKSEPSIFPTAESKIDIGSIISERLQAVRKLQENPFDVQALSKMHQVQEQANKWASSQHLPGQFLGSTGAQVLSQEQLLGDRRHQAWAKKSQFLQAAPVNGGIGMFLLQKMGWKLGEGLGKNNEGNKEPLMLDIKIDRKGLQASTETQKGRNCQPQQPRAKDLSNKHPVSALMELCNKRRWGPPAFTVVSESGPDHKKNFLFKVKVNSVEYQPAVASSNKKSAKAQCAAVCLQEMGLLPRDVPLLF</sequence>
<feature type="compositionally biased region" description="Basic and acidic residues" evidence="2">
    <location>
        <begin position="224"/>
        <end position="253"/>
    </location>
</feature>
<feature type="compositionally biased region" description="Basic and acidic residues" evidence="2">
    <location>
        <begin position="362"/>
        <end position="384"/>
    </location>
</feature>
<feature type="domain" description="DRBM" evidence="3">
    <location>
        <begin position="879"/>
        <end position="949"/>
    </location>
</feature>
<name>A0ABM0K7K4_APLCA</name>
<feature type="compositionally biased region" description="Basic and acidic residues" evidence="2">
    <location>
        <begin position="286"/>
        <end position="300"/>
    </location>
</feature>
<feature type="compositionally biased region" description="Polar residues" evidence="2">
    <location>
        <begin position="160"/>
        <end position="191"/>
    </location>
</feature>
<feature type="region of interest" description="Disordered" evidence="2">
    <location>
        <begin position="286"/>
        <end position="549"/>
    </location>
</feature>
<dbReference type="Pfam" id="PF01585">
    <property type="entry name" value="G-patch"/>
    <property type="match status" value="1"/>
</dbReference>
<dbReference type="Gene3D" id="3.30.160.20">
    <property type="match status" value="1"/>
</dbReference>
<feature type="region of interest" description="Disordered" evidence="2">
    <location>
        <begin position="127"/>
        <end position="257"/>
    </location>
</feature>
<dbReference type="PANTHER" id="PTHR46528">
    <property type="entry name" value="PROTEIN SON"/>
    <property type="match status" value="1"/>
</dbReference>
<feature type="compositionally biased region" description="Basic residues" evidence="2">
    <location>
        <begin position="342"/>
        <end position="361"/>
    </location>
</feature>
<feature type="compositionally biased region" description="Acidic residues" evidence="2">
    <location>
        <begin position="605"/>
        <end position="620"/>
    </location>
</feature>
<feature type="compositionally biased region" description="Basic and acidic residues" evidence="2">
    <location>
        <begin position="400"/>
        <end position="413"/>
    </location>
</feature>
<dbReference type="RefSeq" id="XP_005110637.2">
    <property type="nucleotide sequence ID" value="XM_005110580.3"/>
</dbReference>
<feature type="compositionally biased region" description="Basic and acidic residues" evidence="2">
    <location>
        <begin position="503"/>
        <end position="549"/>
    </location>
</feature>
<feature type="region of interest" description="Disordered" evidence="2">
    <location>
        <begin position="563"/>
        <end position="627"/>
    </location>
</feature>
<evidence type="ECO:0000313" key="6">
    <source>
        <dbReference type="RefSeq" id="XP_005110637.2"/>
    </source>
</evidence>
<dbReference type="InterPro" id="IPR000467">
    <property type="entry name" value="G_patch_dom"/>
</dbReference>
<evidence type="ECO:0000313" key="5">
    <source>
        <dbReference type="Proteomes" id="UP000694888"/>
    </source>
</evidence>
<feature type="compositionally biased region" description="Basic and acidic residues" evidence="2">
    <location>
        <begin position="583"/>
        <end position="604"/>
    </location>
</feature>
<dbReference type="GeneID" id="101845203"/>
<gene>
    <name evidence="6" type="primary">LOC101845203</name>
</gene>
<feature type="region of interest" description="Disordered" evidence="2">
    <location>
        <begin position="855"/>
        <end position="875"/>
    </location>
</feature>
<dbReference type="SMART" id="SM00358">
    <property type="entry name" value="DSRM"/>
    <property type="match status" value="1"/>
</dbReference>
<feature type="region of interest" description="Disordered" evidence="2">
    <location>
        <begin position="675"/>
        <end position="721"/>
    </location>
</feature>
<feature type="compositionally biased region" description="Polar residues" evidence="2">
    <location>
        <begin position="855"/>
        <end position="869"/>
    </location>
</feature>
<dbReference type="SUPFAM" id="SSF54768">
    <property type="entry name" value="dsRNA-binding domain-like"/>
    <property type="match status" value="1"/>
</dbReference>
<feature type="compositionally biased region" description="Basic and acidic residues" evidence="2">
    <location>
        <begin position="28"/>
        <end position="48"/>
    </location>
</feature>
<dbReference type="InterPro" id="IPR014720">
    <property type="entry name" value="dsRBD_dom"/>
</dbReference>
<reference evidence="6" key="1">
    <citation type="submission" date="2025-08" db="UniProtKB">
        <authorList>
            <consortium name="RefSeq"/>
        </authorList>
    </citation>
    <scope>IDENTIFICATION</scope>
</reference>
<keyword evidence="5" id="KW-1185">Reference proteome</keyword>
<dbReference type="SMART" id="SM00443">
    <property type="entry name" value="G_patch"/>
    <property type="match status" value="1"/>
</dbReference>
<dbReference type="PROSITE" id="PS50137">
    <property type="entry name" value="DS_RBD"/>
    <property type="match status" value="1"/>
</dbReference>
<feature type="domain" description="G-patch" evidence="4">
    <location>
        <begin position="812"/>
        <end position="858"/>
    </location>
</feature>
<feature type="compositionally biased region" description="Basic and acidic residues" evidence="2">
    <location>
        <begin position="420"/>
        <end position="467"/>
    </location>
</feature>
<feature type="region of interest" description="Disordered" evidence="2">
    <location>
        <begin position="1"/>
        <end position="50"/>
    </location>
</feature>
<evidence type="ECO:0000256" key="1">
    <source>
        <dbReference type="PROSITE-ProRule" id="PRU00266"/>
    </source>
</evidence>
<evidence type="ECO:0000256" key="2">
    <source>
        <dbReference type="SAM" id="MobiDB-lite"/>
    </source>
</evidence>
<organism evidence="5 6">
    <name type="scientific">Aplysia californica</name>
    <name type="common">California sea hare</name>
    <dbReference type="NCBI Taxonomy" id="6500"/>
    <lineage>
        <taxon>Eukaryota</taxon>
        <taxon>Metazoa</taxon>
        <taxon>Spiralia</taxon>
        <taxon>Lophotrochozoa</taxon>
        <taxon>Mollusca</taxon>
        <taxon>Gastropoda</taxon>
        <taxon>Heterobranchia</taxon>
        <taxon>Euthyneura</taxon>
        <taxon>Tectipleura</taxon>
        <taxon>Aplysiida</taxon>
        <taxon>Aplysioidea</taxon>
        <taxon>Aplysiidae</taxon>
        <taxon>Aplysia</taxon>
    </lineage>
</organism>
<keyword evidence="1" id="KW-0694">RNA-binding</keyword>
<feature type="compositionally biased region" description="Low complexity" evidence="2">
    <location>
        <begin position="193"/>
        <end position="211"/>
    </location>
</feature>
<dbReference type="Pfam" id="PF00035">
    <property type="entry name" value="dsrm"/>
    <property type="match status" value="1"/>
</dbReference>
<protein>
    <submittedName>
        <fullName evidence="6">Protein SON</fullName>
    </submittedName>
</protein>
<dbReference type="PANTHER" id="PTHR46528:SF1">
    <property type="entry name" value="PROTEIN SON"/>
    <property type="match status" value="1"/>
</dbReference>
<accession>A0ABM0K7K4</accession>
<evidence type="ECO:0000259" key="4">
    <source>
        <dbReference type="PROSITE" id="PS50174"/>
    </source>
</evidence>
<feature type="compositionally biased region" description="Basic residues" evidence="2">
    <location>
        <begin position="468"/>
        <end position="491"/>
    </location>
</feature>
<dbReference type="PROSITE" id="PS50174">
    <property type="entry name" value="G_PATCH"/>
    <property type="match status" value="1"/>
</dbReference>
<evidence type="ECO:0000259" key="3">
    <source>
        <dbReference type="PROSITE" id="PS50137"/>
    </source>
</evidence>
<proteinExistence type="predicted"/>
<feature type="compositionally biased region" description="Polar residues" evidence="2">
    <location>
        <begin position="1"/>
        <end position="10"/>
    </location>
</feature>